<evidence type="ECO:0000313" key="3">
    <source>
        <dbReference type="EMBL" id="MBE1490627.1"/>
    </source>
</evidence>
<sequence length="434" mass="47155">MGNAWLAEVGTDPLTRAREIGRAHSAFVSTHAMAGVDAVRPVVAQSWLRSADARVEPAGDAPVTLVDEDLSGYRSRHPLASVIGLLRQLVGTVAEEGEHLMAVSDADGRLMWVEGHPVARASAERMNFVEGALWDEEHAGTNAPGTALALDHEVQIFATEHFRPAVQAWTCSAAPIHDPATGRPLGVVDITGDDGVANPLSLALVRAAARAAESELARRPSGLWLPGAAPPRLSALGRPEGLLRLDGRNIRLHRRHTEIMIMLMLRPDGLTGEQLASALYDGPANPTTLRVELTRLRRVIGDRLASRPYRLVEPVGADFLDVASALRADDLGGALGGYHGPLLPDSEAPGVVEQRNWLDTRLRAAVLACREPDLVRGWADRHGFDDLRVWERLARITVYPSTHRTIAEQRCRQLRTEYGLPARRNVHATSPKLP</sequence>
<reference evidence="3" key="1">
    <citation type="submission" date="2020-10" db="EMBL/GenBank/DDBJ databases">
        <title>Sequencing the genomes of 1000 actinobacteria strains.</title>
        <authorList>
            <person name="Klenk H.-P."/>
        </authorList>
    </citation>
    <scope>NUCLEOTIDE SEQUENCE</scope>
    <source>
        <strain evidence="3">DSM 46832</strain>
    </source>
</reference>
<dbReference type="GO" id="GO:0006355">
    <property type="term" value="P:regulation of DNA-templated transcription"/>
    <property type="evidence" value="ECO:0007669"/>
    <property type="project" value="InterPro"/>
</dbReference>
<evidence type="ECO:0000256" key="1">
    <source>
        <dbReference type="ARBA" id="ARBA00023125"/>
    </source>
</evidence>
<comment type="caution">
    <text evidence="3">The sequence shown here is derived from an EMBL/GenBank/DDBJ whole genome shotgun (WGS) entry which is preliminary data.</text>
</comment>
<accession>A0A927M9S9</accession>
<dbReference type="RefSeq" id="WP_192769873.1">
    <property type="nucleotide sequence ID" value="NZ_JADBEB010000001.1"/>
</dbReference>
<evidence type="ECO:0000259" key="2">
    <source>
        <dbReference type="SMART" id="SM00862"/>
    </source>
</evidence>
<dbReference type="EMBL" id="JADBEB010000001">
    <property type="protein sequence ID" value="MBE1490627.1"/>
    <property type="molecule type" value="Genomic_DNA"/>
</dbReference>
<keyword evidence="4" id="KW-1185">Reference proteome</keyword>
<name>A0A927M9S9_9ACTN</name>
<dbReference type="SUPFAM" id="SSF46894">
    <property type="entry name" value="C-terminal effector domain of the bipartite response regulators"/>
    <property type="match status" value="1"/>
</dbReference>
<dbReference type="InterPro" id="IPR003018">
    <property type="entry name" value="GAF"/>
</dbReference>
<dbReference type="Gene3D" id="3.30.450.40">
    <property type="match status" value="1"/>
</dbReference>
<gene>
    <name evidence="3" type="ORF">H4W31_006265</name>
</gene>
<dbReference type="SMART" id="SM00862">
    <property type="entry name" value="Trans_reg_C"/>
    <property type="match status" value="1"/>
</dbReference>
<dbReference type="AlphaFoldDB" id="A0A927M9S9"/>
<feature type="domain" description="OmpR/PhoB-type" evidence="2">
    <location>
        <begin position="247"/>
        <end position="311"/>
    </location>
</feature>
<keyword evidence="1" id="KW-0238">DNA-binding</keyword>
<protein>
    <recommendedName>
        <fullName evidence="2">OmpR/PhoB-type domain-containing protein</fullName>
    </recommendedName>
</protein>
<organism evidence="3 4">
    <name type="scientific">Plantactinospora soyae</name>
    <dbReference type="NCBI Taxonomy" id="1544732"/>
    <lineage>
        <taxon>Bacteria</taxon>
        <taxon>Bacillati</taxon>
        <taxon>Actinomycetota</taxon>
        <taxon>Actinomycetes</taxon>
        <taxon>Micromonosporales</taxon>
        <taxon>Micromonosporaceae</taxon>
        <taxon>Plantactinospora</taxon>
    </lineage>
</organism>
<dbReference type="GO" id="GO:0003677">
    <property type="term" value="F:DNA binding"/>
    <property type="evidence" value="ECO:0007669"/>
    <property type="project" value="UniProtKB-KW"/>
</dbReference>
<dbReference type="Pfam" id="PF01590">
    <property type="entry name" value="GAF"/>
    <property type="match status" value="1"/>
</dbReference>
<evidence type="ECO:0000313" key="4">
    <source>
        <dbReference type="Proteomes" id="UP000649753"/>
    </source>
</evidence>
<dbReference type="Proteomes" id="UP000649753">
    <property type="component" value="Unassembled WGS sequence"/>
</dbReference>
<dbReference type="InterPro" id="IPR029016">
    <property type="entry name" value="GAF-like_dom_sf"/>
</dbReference>
<dbReference type="GO" id="GO:0000160">
    <property type="term" value="P:phosphorelay signal transduction system"/>
    <property type="evidence" value="ECO:0007669"/>
    <property type="project" value="InterPro"/>
</dbReference>
<dbReference type="InterPro" id="IPR016032">
    <property type="entry name" value="Sig_transdc_resp-reg_C-effctor"/>
</dbReference>
<proteinExistence type="predicted"/>
<dbReference type="InterPro" id="IPR001867">
    <property type="entry name" value="OmpR/PhoB-type_DNA-bd"/>
</dbReference>